<dbReference type="AlphaFoldDB" id="Q14P33"/>
<organism evidence="1">
    <name type="scientific">Spiroplasma citri</name>
    <dbReference type="NCBI Taxonomy" id="2133"/>
    <lineage>
        <taxon>Bacteria</taxon>
        <taxon>Bacillati</taxon>
        <taxon>Mycoplasmatota</taxon>
        <taxon>Mollicutes</taxon>
        <taxon>Entomoplasmatales</taxon>
        <taxon>Spiroplasmataceae</taxon>
        <taxon>Spiroplasma</taxon>
    </lineage>
</organism>
<evidence type="ECO:0000313" key="1">
    <source>
        <dbReference type="EMBL" id="CAK98746.1"/>
    </source>
</evidence>
<proteinExistence type="predicted"/>
<protein>
    <submittedName>
        <fullName evidence="1">Uncharacterized protein</fullName>
    </submittedName>
</protein>
<reference evidence="1" key="1">
    <citation type="journal article" date="2010" name="Appl. Environ. Microbiol.">
        <title>Partial chromosome sequence of Spiroplasma citri reveals extensive viral invasion and important gene decay.</title>
        <authorList>
            <person name="Carle P."/>
            <person name="Saillard C."/>
            <person name="Carrere N."/>
            <person name="Carrere S."/>
            <person name="Duret S."/>
            <person name="Eveillard S."/>
            <person name="Gaurivaud P."/>
            <person name="Gourgues G."/>
            <person name="Gouzy J."/>
            <person name="Salar P."/>
            <person name="Verdin E."/>
            <person name="Breton M."/>
            <person name="Blanchard A."/>
            <person name="Laigret F."/>
            <person name="Bove J.M."/>
            <person name="Renaudin J."/>
            <person name="Foissac X."/>
        </authorList>
    </citation>
    <scope>NUCLEOTIDE SEQUENCE</scope>
    <source>
        <strain evidence="1">GII3-3X</strain>
    </source>
</reference>
<name>Q14P33_SPICI</name>
<dbReference type="RefSeq" id="WP_277945547.1">
    <property type="nucleotide sequence ID" value="NZ_CP096807.1"/>
</dbReference>
<dbReference type="EMBL" id="AM285304">
    <property type="protein sequence ID" value="CAK98746.1"/>
    <property type="molecule type" value="Genomic_DNA"/>
</dbReference>
<accession>Q14P33</accession>
<gene>
    <name evidence="1" type="ORF">SPICI03_281</name>
</gene>
<sequence>MENKVEQMSLREEKIEQTLNELMSIIQAINLDISELQERASLKTNAVLDYYDTIAEQIANIAKEINDLKYKFDITEISLYLIFLDLKLSFNILKNKLEVTKYLIQLFSKTVINYYCL</sequence>